<dbReference type="EMBL" id="CP001931">
    <property type="protein sequence ID" value="ADC90030.1"/>
    <property type="molecule type" value="Genomic_DNA"/>
</dbReference>
<reference evidence="5" key="1">
    <citation type="journal article" date="2010" name="Stand. Genomic Sci.">
        <title>Complete genome sequence of Thermocrinis albus type strain (HI 11/12T).</title>
        <authorList>
            <person name="Wirth R."/>
            <person name="Sikorski J."/>
            <person name="Brambilla E."/>
            <person name="Misra M."/>
            <person name="Lapidus A."/>
            <person name="Copeland A."/>
            <person name="Nolan M."/>
            <person name="Lucas S."/>
            <person name="Chen F."/>
            <person name="Tice H."/>
            <person name="Cheng J.F."/>
            <person name="Han C."/>
            <person name="Detter J.C."/>
            <person name="Tapia R."/>
            <person name="Bruce D."/>
            <person name="Goodwin L."/>
            <person name="Pitluck S."/>
            <person name="Pati A."/>
            <person name="Anderson I."/>
            <person name="Ivanova N."/>
            <person name="Mavromatis K."/>
            <person name="Mikhailova N."/>
            <person name="Chen A."/>
            <person name="Palaniappan K."/>
            <person name="Bilek Y."/>
            <person name="Hader T."/>
            <person name="Land M."/>
            <person name="Hauser L."/>
            <person name="Chang Y.J."/>
            <person name="Jeffries C.D."/>
            <person name="Tindall B.J."/>
            <person name="Rohde M."/>
            <person name="Goker M."/>
            <person name="Bristow J."/>
            <person name="Eisen J.A."/>
            <person name="Markowitz V."/>
            <person name="Hugenholtz P."/>
            <person name="Kyrpides N.C."/>
            <person name="Klenk H.P."/>
        </authorList>
    </citation>
    <scope>NUCLEOTIDE SEQUENCE [LARGE SCALE GENOMIC DNA]</scope>
    <source>
        <strain evidence="5">DSM 14484 / JCM 11386 / HI 11/12</strain>
    </source>
</reference>
<dbReference type="RefSeq" id="WP_012992436.1">
    <property type="nucleotide sequence ID" value="NC_013894.1"/>
</dbReference>
<dbReference type="PANTHER" id="PTHR36306">
    <property type="entry name" value="ALPHA-AMYLASE-RELATED-RELATED"/>
    <property type="match status" value="1"/>
</dbReference>
<protein>
    <submittedName>
        <fullName evidence="4">Glycoside hydrolase family 57</fullName>
    </submittedName>
</protein>
<sequence length="673" mass="78895">MIIFHGHFYQPARENPYTGEIHIEPSAEPFENWNERVYRECYLPNAYAHRVEDHRVTDIVNNYRYMSFDFGCTLLRWIEKKHPELLEKIREGRGAMASTFNHTILPLDPPEDREIQIAWGIRAFQKFFGRNPKGFWLPELAVDSQTLRLLIKHGIEYIILAPHQVKTKSPYARVFFQEGHLDVFIYHHEVSHGIAFGDLLQDATTLLKKLLSLKQQPLLVAVDGETFGHHKKFGEMALAYLFSRYGDLFTTAEDYHSRHVPTDTTQVVDFTSWSCPHGVERWRDHCGCSTGGLPGWHQRWRKPLREGLEEVRRRIRDRVFNTLDRYLKDSFRATLDFVEVLLGGSKEDFLACHSKRSLSREESRLVFRQLYALLYCHLAFSSDGWFFADISGIETVKNLLYAKKAIDLVEDPEAERILTQYLAEAPGNTERYPNGLMVYQRLVLPQVYTPKDMAVTVALMYLADVEKAEGQIGSWRYKVEGYEPITLYLSSSETEEEYVFHLSFEDLSLERVPDVFLNGVVELWINSYLHSFIEATEDYGSLLERIVKHSSWELLVKQLTLFLQLHLWRSLTQNADPKTVEEILKEAQDLRLNIHAVWLRELFLQYALKKAQETPHLLKEVVRLIKDYNRDAKSWELMVDLWPLQNYVWENRNQFKDKELFELLNLEVPDATL</sequence>
<dbReference type="GO" id="GO:0016787">
    <property type="term" value="F:hydrolase activity"/>
    <property type="evidence" value="ECO:0007669"/>
    <property type="project" value="UniProtKB-KW"/>
</dbReference>
<dbReference type="GO" id="GO:0005975">
    <property type="term" value="P:carbohydrate metabolic process"/>
    <property type="evidence" value="ECO:0007669"/>
    <property type="project" value="InterPro"/>
</dbReference>
<dbReference type="STRING" id="638303.Thal_1401"/>
<dbReference type="AlphaFoldDB" id="D3SMQ0"/>
<dbReference type="Proteomes" id="UP000002043">
    <property type="component" value="Chromosome"/>
</dbReference>
<dbReference type="InterPro" id="IPR021923">
    <property type="entry name" value="DUF3536"/>
</dbReference>
<dbReference type="OrthoDB" id="9803279at2"/>
<dbReference type="InterPro" id="IPR052046">
    <property type="entry name" value="GH57_Enzymes"/>
</dbReference>
<dbReference type="CAZy" id="GH57">
    <property type="family name" value="Glycoside Hydrolase Family 57"/>
</dbReference>
<dbReference type="Gene3D" id="3.20.110.20">
    <property type="match status" value="1"/>
</dbReference>
<dbReference type="eggNOG" id="COG1449">
    <property type="taxonomic scope" value="Bacteria"/>
</dbReference>
<dbReference type="Pfam" id="PF03065">
    <property type="entry name" value="Glyco_hydro_57"/>
    <property type="match status" value="1"/>
</dbReference>
<dbReference type="SUPFAM" id="SSF88713">
    <property type="entry name" value="Glycoside hydrolase/deacetylase"/>
    <property type="match status" value="1"/>
</dbReference>
<feature type="domain" description="Glycoside hydrolase family 57 N-terminal" evidence="3">
    <location>
        <begin position="24"/>
        <end position="261"/>
    </location>
</feature>
<proteinExistence type="inferred from homology"/>
<keyword evidence="5" id="KW-1185">Reference proteome</keyword>
<dbReference type="InterPro" id="IPR004300">
    <property type="entry name" value="Glyco_hydro_57_N"/>
</dbReference>
<dbReference type="InterPro" id="IPR011330">
    <property type="entry name" value="Glyco_hydro/deAcase_b/a-brl"/>
</dbReference>
<keyword evidence="4" id="KW-0378">Hydrolase</keyword>
<dbReference type="Pfam" id="PF12055">
    <property type="entry name" value="DUF3536"/>
    <property type="match status" value="1"/>
</dbReference>
<dbReference type="KEGG" id="tal:Thal_1401"/>
<dbReference type="HOGENOM" id="CLU_018719_0_0_0"/>
<gene>
    <name evidence="4" type="ordered locus">Thal_1401</name>
</gene>
<evidence type="ECO:0000256" key="1">
    <source>
        <dbReference type="ARBA" id="ARBA00006821"/>
    </source>
</evidence>
<keyword evidence="2" id="KW-0119">Carbohydrate metabolism</keyword>
<organism evidence="4 5">
    <name type="scientific">Thermocrinis albus (strain DSM 14484 / JCM 11386 / HI 11/12)</name>
    <dbReference type="NCBI Taxonomy" id="638303"/>
    <lineage>
        <taxon>Bacteria</taxon>
        <taxon>Pseudomonadati</taxon>
        <taxon>Aquificota</taxon>
        <taxon>Aquificia</taxon>
        <taxon>Aquificales</taxon>
        <taxon>Aquificaceae</taxon>
        <taxon>Thermocrinis</taxon>
    </lineage>
</organism>
<dbReference type="PANTHER" id="PTHR36306:SF3">
    <property type="entry name" value="GLYCOSIDE HYDROLASE FAMILY 57"/>
    <property type="match status" value="1"/>
</dbReference>
<name>D3SMQ0_THEAH</name>
<comment type="similarity">
    <text evidence="1">Belongs to the glycosyl hydrolase 57 family.</text>
</comment>
<evidence type="ECO:0000313" key="5">
    <source>
        <dbReference type="Proteomes" id="UP000002043"/>
    </source>
</evidence>
<accession>D3SMQ0</accession>
<evidence type="ECO:0000313" key="4">
    <source>
        <dbReference type="EMBL" id="ADC90030.1"/>
    </source>
</evidence>
<evidence type="ECO:0000259" key="3">
    <source>
        <dbReference type="Pfam" id="PF03065"/>
    </source>
</evidence>
<evidence type="ECO:0000256" key="2">
    <source>
        <dbReference type="ARBA" id="ARBA00023277"/>
    </source>
</evidence>